<keyword evidence="3 12" id="KW-0813">Transport</keyword>
<comment type="similarity">
    <text evidence="2 12">Belongs to the amiloride-sensitive sodium channel (TC 1.A.6) family.</text>
</comment>
<evidence type="ECO:0000313" key="15">
    <source>
        <dbReference type="Proteomes" id="UP000499080"/>
    </source>
</evidence>
<evidence type="ECO:0000256" key="7">
    <source>
        <dbReference type="ARBA" id="ARBA00023053"/>
    </source>
</evidence>
<dbReference type="Proteomes" id="UP000499080">
    <property type="component" value="Unassembled WGS sequence"/>
</dbReference>
<gene>
    <name evidence="13" type="ORF">AVEN_233275_1</name>
    <name evidence="14" type="ORF">AVEN_60172_1</name>
</gene>
<dbReference type="PANTHER" id="PTHR11690:SF248">
    <property type="entry name" value="PICKPOCKET 17, ISOFORM A"/>
    <property type="match status" value="1"/>
</dbReference>
<reference evidence="13 15" key="1">
    <citation type="journal article" date="2019" name="Sci. Rep.">
        <title>Orb-weaving spider Araneus ventricosus genome elucidates the spidroin gene catalogue.</title>
        <authorList>
            <person name="Kono N."/>
            <person name="Nakamura H."/>
            <person name="Ohtoshi R."/>
            <person name="Moran D.A.P."/>
            <person name="Shinohara A."/>
            <person name="Yoshida Y."/>
            <person name="Fujiwara M."/>
            <person name="Mori M."/>
            <person name="Tomita M."/>
            <person name="Arakawa K."/>
        </authorList>
    </citation>
    <scope>NUCLEOTIDE SEQUENCE [LARGE SCALE GENOMIC DNA]</scope>
</reference>
<dbReference type="OrthoDB" id="6433010at2759"/>
<dbReference type="InterPro" id="IPR001873">
    <property type="entry name" value="ENaC"/>
</dbReference>
<comment type="subcellular location">
    <subcellularLocation>
        <location evidence="1">Membrane</location>
        <topology evidence="1">Multi-pass membrane protein</topology>
    </subcellularLocation>
</comment>
<dbReference type="PANTHER" id="PTHR11690">
    <property type="entry name" value="AMILORIDE-SENSITIVE SODIUM CHANNEL-RELATED"/>
    <property type="match status" value="1"/>
</dbReference>
<dbReference type="PRINTS" id="PR01078">
    <property type="entry name" value="AMINACHANNEL"/>
</dbReference>
<keyword evidence="8 12" id="KW-0406">Ion transport</keyword>
<evidence type="ECO:0000256" key="12">
    <source>
        <dbReference type="RuleBase" id="RU000679"/>
    </source>
</evidence>
<keyword evidence="9" id="KW-0472">Membrane</keyword>
<evidence type="ECO:0000256" key="5">
    <source>
        <dbReference type="ARBA" id="ARBA00022692"/>
    </source>
</evidence>
<evidence type="ECO:0000256" key="9">
    <source>
        <dbReference type="ARBA" id="ARBA00023136"/>
    </source>
</evidence>
<evidence type="ECO:0000256" key="2">
    <source>
        <dbReference type="ARBA" id="ARBA00007193"/>
    </source>
</evidence>
<keyword evidence="6" id="KW-1133">Transmembrane helix</keyword>
<protein>
    <submittedName>
        <fullName evidence="13">Uncharacterized protein</fullName>
    </submittedName>
</protein>
<organism evidence="13 15">
    <name type="scientific">Araneus ventricosus</name>
    <name type="common">Orbweaver spider</name>
    <name type="synonym">Epeira ventricosa</name>
    <dbReference type="NCBI Taxonomy" id="182803"/>
    <lineage>
        <taxon>Eukaryota</taxon>
        <taxon>Metazoa</taxon>
        <taxon>Ecdysozoa</taxon>
        <taxon>Arthropoda</taxon>
        <taxon>Chelicerata</taxon>
        <taxon>Arachnida</taxon>
        <taxon>Araneae</taxon>
        <taxon>Araneomorphae</taxon>
        <taxon>Entelegynae</taxon>
        <taxon>Araneoidea</taxon>
        <taxon>Araneidae</taxon>
        <taxon>Araneus</taxon>
    </lineage>
</organism>
<keyword evidence="7" id="KW-0915">Sodium</keyword>
<evidence type="ECO:0000256" key="4">
    <source>
        <dbReference type="ARBA" id="ARBA00022461"/>
    </source>
</evidence>
<sequence>MVVSLKVEQEKSLEFPAVSFCNFNRMLAIGRNAPLEYGIPLLMSERRSLFSCKDGRISSHNEDNCLRRALMEYYGKSAKYSYNHRYKPIQMMKKCVFGDKLCSENDTVLFQNFRYGNCITFNKRRKDIHPLTTATTGPGTGLVLEPFLNYEAYWEYTEAMGMRVVIHDPEATPSPEDEGFNVSPGFEKLVSLKKTVSHRLPAPFKDKCVNYQTNEASSASNKNECIRVCIQTENYAKYGCTDQTSLE</sequence>
<dbReference type="EMBL" id="BGPR01088693">
    <property type="protein sequence ID" value="GBM12287.1"/>
    <property type="molecule type" value="Genomic_DNA"/>
</dbReference>
<evidence type="ECO:0000256" key="8">
    <source>
        <dbReference type="ARBA" id="ARBA00023065"/>
    </source>
</evidence>
<keyword evidence="11 12" id="KW-0407">Ion channel</keyword>
<keyword evidence="5 12" id="KW-0812">Transmembrane</keyword>
<name>A0A4Y2D8N4_ARAVE</name>
<evidence type="ECO:0000256" key="3">
    <source>
        <dbReference type="ARBA" id="ARBA00022448"/>
    </source>
</evidence>
<dbReference type="GO" id="GO:0015280">
    <property type="term" value="F:ligand-gated sodium channel activity"/>
    <property type="evidence" value="ECO:0007669"/>
    <property type="project" value="TreeGrafter"/>
</dbReference>
<dbReference type="Gene3D" id="2.60.470.10">
    <property type="entry name" value="Acid-sensing ion channels like domains"/>
    <property type="match status" value="1"/>
</dbReference>
<keyword evidence="4 12" id="KW-0894">Sodium channel</keyword>
<accession>A0A4Y2D8N4</accession>
<dbReference type="EMBL" id="BGPR01088687">
    <property type="protein sequence ID" value="GBM12264.1"/>
    <property type="molecule type" value="Genomic_DNA"/>
</dbReference>
<evidence type="ECO:0000256" key="6">
    <source>
        <dbReference type="ARBA" id="ARBA00022989"/>
    </source>
</evidence>
<evidence type="ECO:0000313" key="13">
    <source>
        <dbReference type="EMBL" id="GBM12264.1"/>
    </source>
</evidence>
<dbReference type="GO" id="GO:0005886">
    <property type="term" value="C:plasma membrane"/>
    <property type="evidence" value="ECO:0007669"/>
    <property type="project" value="TreeGrafter"/>
</dbReference>
<keyword evidence="15" id="KW-1185">Reference proteome</keyword>
<proteinExistence type="inferred from homology"/>
<dbReference type="AlphaFoldDB" id="A0A4Y2D8N4"/>
<comment type="caution">
    <text evidence="13">The sequence shown here is derived from an EMBL/GenBank/DDBJ whole genome shotgun (WGS) entry which is preliminary data.</text>
</comment>
<evidence type="ECO:0000256" key="10">
    <source>
        <dbReference type="ARBA" id="ARBA00023201"/>
    </source>
</evidence>
<evidence type="ECO:0000256" key="1">
    <source>
        <dbReference type="ARBA" id="ARBA00004141"/>
    </source>
</evidence>
<dbReference type="Pfam" id="PF00858">
    <property type="entry name" value="ASC"/>
    <property type="match status" value="1"/>
</dbReference>
<evidence type="ECO:0000256" key="11">
    <source>
        <dbReference type="ARBA" id="ARBA00023303"/>
    </source>
</evidence>
<evidence type="ECO:0000313" key="14">
    <source>
        <dbReference type="EMBL" id="GBM12287.1"/>
    </source>
</evidence>
<keyword evidence="10 12" id="KW-0739">Sodium transport</keyword>